<feature type="transmembrane region" description="Helical" evidence="4">
    <location>
        <begin position="67"/>
        <end position="85"/>
    </location>
</feature>
<evidence type="ECO:0000256" key="4">
    <source>
        <dbReference type="SAM" id="Phobius"/>
    </source>
</evidence>
<keyword evidence="4" id="KW-1133">Transmembrane helix</keyword>
<reference evidence="7" key="1">
    <citation type="journal article" date="2021" name="BMC Genomics">
        <title>Chromosome-level genome assembly and manually-curated proteome of model necrotroph Parastagonospora nodorum Sn15 reveals a genome-wide trove of candidate effector homologs, and redundancy of virulence-related functions within an accessory chromosome.</title>
        <authorList>
            <person name="Bertazzoni S."/>
            <person name="Jones D.A.B."/>
            <person name="Phan H.T."/>
            <person name="Tan K.-C."/>
            <person name="Hane J.K."/>
        </authorList>
    </citation>
    <scope>NUCLEOTIDE SEQUENCE [LARGE SCALE GENOMIC DNA]</scope>
    <source>
        <strain evidence="7">SN15 / ATCC MYA-4574 / FGSC 10173)</strain>
    </source>
</reference>
<feature type="region of interest" description="Disordered" evidence="3">
    <location>
        <begin position="25"/>
        <end position="55"/>
    </location>
</feature>
<accession>A0A7U2FCQ2</accession>
<feature type="transmembrane region" description="Helical" evidence="4">
    <location>
        <begin position="166"/>
        <end position="187"/>
    </location>
</feature>
<dbReference type="PROSITE" id="PS50850">
    <property type="entry name" value="MFS"/>
    <property type="match status" value="1"/>
</dbReference>
<evidence type="ECO:0000256" key="1">
    <source>
        <dbReference type="ARBA" id="ARBA00004141"/>
    </source>
</evidence>
<feature type="domain" description="Major facilitator superfamily (MFS) profile" evidence="5">
    <location>
        <begin position="67"/>
        <end position="467"/>
    </location>
</feature>
<evidence type="ECO:0000259" key="5">
    <source>
        <dbReference type="PROSITE" id="PS50850"/>
    </source>
</evidence>
<dbReference type="Pfam" id="PF07690">
    <property type="entry name" value="MFS_1"/>
    <property type="match status" value="1"/>
</dbReference>
<dbReference type="EMBL" id="CP069036">
    <property type="protein sequence ID" value="QRD02806.1"/>
    <property type="molecule type" value="Genomic_DNA"/>
</dbReference>
<feature type="transmembrane region" description="Helical" evidence="4">
    <location>
        <begin position="370"/>
        <end position="388"/>
    </location>
</feature>
<evidence type="ECO:0000313" key="6">
    <source>
        <dbReference type="EMBL" id="QRD02806.1"/>
    </source>
</evidence>
<gene>
    <name evidence="6" type="ORF">JI435_115350</name>
</gene>
<dbReference type="OrthoDB" id="6499973at2759"/>
<feature type="transmembrane region" description="Helical" evidence="4">
    <location>
        <begin position="344"/>
        <end position="364"/>
    </location>
</feature>
<dbReference type="InterPro" id="IPR050327">
    <property type="entry name" value="Proton-linked_MCT"/>
</dbReference>
<feature type="transmembrane region" description="Helical" evidence="4">
    <location>
        <begin position="279"/>
        <end position="300"/>
    </location>
</feature>
<keyword evidence="4" id="KW-0472">Membrane</keyword>
<name>A0A7U2FCQ2_PHANO</name>
<dbReference type="Proteomes" id="UP000663193">
    <property type="component" value="Chromosome 14"/>
</dbReference>
<evidence type="ECO:0000256" key="3">
    <source>
        <dbReference type="SAM" id="MobiDB-lite"/>
    </source>
</evidence>
<feature type="transmembrane region" description="Helical" evidence="4">
    <location>
        <begin position="226"/>
        <end position="246"/>
    </location>
</feature>
<dbReference type="SUPFAM" id="SSF103473">
    <property type="entry name" value="MFS general substrate transporter"/>
    <property type="match status" value="1"/>
</dbReference>
<feature type="transmembrane region" description="Helical" evidence="4">
    <location>
        <begin position="105"/>
        <end position="128"/>
    </location>
</feature>
<proteinExistence type="inferred from homology"/>
<feature type="transmembrane region" description="Helical" evidence="4">
    <location>
        <begin position="194"/>
        <end position="214"/>
    </location>
</feature>
<dbReference type="InterPro" id="IPR036259">
    <property type="entry name" value="MFS_trans_sf"/>
</dbReference>
<dbReference type="PANTHER" id="PTHR11360:SF130">
    <property type="entry name" value="MAJOR FACILITATOR SUPERFAMILY (MFS) PROFILE DOMAIN-CONTAINING PROTEIN-RELATED"/>
    <property type="match status" value="1"/>
</dbReference>
<dbReference type="GO" id="GO:0022857">
    <property type="term" value="F:transmembrane transporter activity"/>
    <property type="evidence" value="ECO:0007669"/>
    <property type="project" value="InterPro"/>
</dbReference>
<comment type="subcellular location">
    <subcellularLocation>
        <location evidence="1">Membrane</location>
        <topology evidence="1">Multi-pass membrane protein</topology>
    </subcellularLocation>
</comment>
<dbReference type="VEuPathDB" id="FungiDB:JI435_115350"/>
<dbReference type="InterPro" id="IPR011701">
    <property type="entry name" value="MFS"/>
</dbReference>
<feature type="transmembrane region" description="Helical" evidence="4">
    <location>
        <begin position="409"/>
        <end position="430"/>
    </location>
</feature>
<dbReference type="InterPro" id="IPR020846">
    <property type="entry name" value="MFS_dom"/>
</dbReference>
<comment type="similarity">
    <text evidence="2">Belongs to the major facilitator superfamily. Monocarboxylate porter (TC 2.A.1.13) family.</text>
</comment>
<dbReference type="GO" id="GO:0016020">
    <property type="term" value="C:membrane"/>
    <property type="evidence" value="ECO:0007669"/>
    <property type="project" value="UniProtKB-SubCell"/>
</dbReference>
<keyword evidence="7" id="KW-1185">Reference proteome</keyword>
<feature type="transmembrane region" description="Helical" evidence="4">
    <location>
        <begin position="135"/>
        <end position="154"/>
    </location>
</feature>
<keyword evidence="4" id="KW-0812">Transmembrane</keyword>
<dbReference type="PANTHER" id="PTHR11360">
    <property type="entry name" value="MONOCARBOXYLATE TRANSPORTER"/>
    <property type="match status" value="1"/>
</dbReference>
<sequence>MSNSIFSRWSPHQRPLSDYRLSFRNSKTSPESTELSVQTQSQQPERSVETTNLETTERSLNPSTLQAWLQVIVNFLVMMNSFGLIQSFGIFQLPYEISLKSAPSTVAWIGSVHIFFVYFLGTFSGWALDHGWYKRLLVLGSIFQIVGLIAAGYSDSFVKAFFFHGVFQGIGHGLMFCPAVTMTAVFFEGSRSKMTALGIAGCGASFGGIIFPLIARYTIITKGISFTMWIMCCVVSFTSILIVLLARTGPSRKYSAASDDSRTSKKRIVDWHAFKEPTYALYVIAMFFVFVGLWIPFFYIREFSADALHVSKSESFIMLIILNAAGIPGRIVPALFADLLIGTLNMYIITLLLTSAILLFWPLVSTEVGMFGWTAAYGFGAAGVSSLLQAGLTSINDEPTKTGQKIGMAFTVVGFASLVGGPIGGELIRIGEETRVAGPEAYVWMIVFTGVIMFAGAVTLCVARLKRTGYRFLIKV</sequence>
<evidence type="ECO:0000313" key="7">
    <source>
        <dbReference type="Proteomes" id="UP000663193"/>
    </source>
</evidence>
<dbReference type="AlphaFoldDB" id="A0A7U2FCQ2"/>
<evidence type="ECO:0000256" key="2">
    <source>
        <dbReference type="ARBA" id="ARBA00006727"/>
    </source>
</evidence>
<organism evidence="6 7">
    <name type="scientific">Phaeosphaeria nodorum (strain SN15 / ATCC MYA-4574 / FGSC 10173)</name>
    <name type="common">Glume blotch fungus</name>
    <name type="synonym">Parastagonospora nodorum</name>
    <dbReference type="NCBI Taxonomy" id="321614"/>
    <lineage>
        <taxon>Eukaryota</taxon>
        <taxon>Fungi</taxon>
        <taxon>Dikarya</taxon>
        <taxon>Ascomycota</taxon>
        <taxon>Pezizomycotina</taxon>
        <taxon>Dothideomycetes</taxon>
        <taxon>Pleosporomycetidae</taxon>
        <taxon>Pleosporales</taxon>
        <taxon>Pleosporineae</taxon>
        <taxon>Phaeosphaeriaceae</taxon>
        <taxon>Parastagonospora</taxon>
    </lineage>
</organism>
<feature type="transmembrane region" description="Helical" evidence="4">
    <location>
        <begin position="315"/>
        <end position="337"/>
    </location>
</feature>
<protein>
    <recommendedName>
        <fullName evidence="5">Major facilitator superfamily (MFS) profile domain-containing protein</fullName>
    </recommendedName>
</protein>
<feature type="transmembrane region" description="Helical" evidence="4">
    <location>
        <begin position="442"/>
        <end position="465"/>
    </location>
</feature>
<dbReference type="Gene3D" id="1.20.1250.20">
    <property type="entry name" value="MFS general substrate transporter like domains"/>
    <property type="match status" value="2"/>
</dbReference>